<dbReference type="PANTHER" id="PTHR34591:SF33">
    <property type="entry name" value="F-BOX DOMAIN-CONTAINING PROTEIN"/>
    <property type="match status" value="1"/>
</dbReference>
<dbReference type="EMBL" id="HG670306">
    <property type="protein sequence ID" value="CDM86734.1"/>
    <property type="molecule type" value="Genomic_DNA"/>
</dbReference>
<accession>A0A080YTQ2</accession>
<dbReference type="HOGENOM" id="CLU_324775_0_0_1"/>
<dbReference type="PANTHER" id="PTHR34591">
    <property type="entry name" value="OS03G0653100 PROTEIN-RELATED"/>
    <property type="match status" value="1"/>
</dbReference>
<evidence type="ECO:0008006" key="3">
    <source>
        <dbReference type="Google" id="ProtNLM"/>
    </source>
</evidence>
<dbReference type="AlphaFoldDB" id="A0A080YTQ2"/>
<protein>
    <recommendedName>
        <fullName evidence="3">F-box domain-containing protein</fullName>
    </recommendedName>
</protein>
<name>A0A080YTQ2_WHEAT</name>
<gene>
    <name evidence="2" type="ORF">TRAES_3BF052700160CFD_c1</name>
</gene>
<organism evidence="2">
    <name type="scientific">Triticum aestivum</name>
    <name type="common">Wheat</name>
    <dbReference type="NCBI Taxonomy" id="4565"/>
    <lineage>
        <taxon>Eukaryota</taxon>
        <taxon>Viridiplantae</taxon>
        <taxon>Streptophyta</taxon>
        <taxon>Embryophyta</taxon>
        <taxon>Tracheophyta</taxon>
        <taxon>Spermatophyta</taxon>
        <taxon>Magnoliopsida</taxon>
        <taxon>Liliopsida</taxon>
        <taxon>Poales</taxon>
        <taxon>Poaceae</taxon>
        <taxon>BOP clade</taxon>
        <taxon>Pooideae</taxon>
        <taxon>Triticodae</taxon>
        <taxon>Triticeae</taxon>
        <taxon>Triticinae</taxon>
        <taxon>Triticum</taxon>
    </lineage>
</organism>
<feature type="compositionally biased region" description="Acidic residues" evidence="1">
    <location>
        <begin position="758"/>
        <end position="777"/>
    </location>
</feature>
<sequence>MLHEKPVQIGQLADDGDAANKAWTGEKRRRNVPPSSSDAPATVQDHGDMEDTIQGGQDPIPHAADMEPLLRTDSAQETSQDCFGPDVLISEEDETRYAQLLRPNIPLPRMDLPLYMTWEEEDKIEARLGRLRITYYKAVKPECARERELKEPEEYTDAELGKELYFKRLEEDESFEWFVHPDDTYKAGLNDYQRIAPRNFWFDKDTRAWRQALNIATGFPHMTVRLAAFAYNEYILEMDKDASLKDIDLLYFEIWRRVAKKNLSYMDAVKEVYEMDKFDVHKRRLDGELKGVPAIATIKEYMHYVVRQGGIDAKTEEDKARDVFRKLSVSMHKAMNMAQYAQKKLDLADELKLDKEEEFWLALFKISKTESLLIVSRCVCRTWRAAIVDAHDVLLPCYFPRHVFPGIFVTKVGCHTDAAFFAPPPGTRAADRSDFWRPVSLLDRASVLHSCNGLLLLEDRWRGYLVCNPATARFADLTLPKMSSTCHVDVMFLAFDPAVSLQYEVFLFQEEYPPRVPEPPTWVDLEQTYLPNLFEEEQLSQDEDENTDLGHVEQPQEEGVEEQKEKVVPLTVYSSHTGHWENREFTPGCCAPGHLYDAVTTSPDSYEKVWSSEYWHGSLYVYCHNSALMILRPSKWTYDMAQLPGEPCATRGFYSLPKNSVLASYERGIHCVAFNQPQLKVWKLTESIDGQLGWALAHEASLNPQDHITDHLTIEPRVKWGVVESSDELVNLFEDRSCGESMCSEDYCHDDYIEDESYEGVKEEDEGQEEEEEEGHEVEDARSIGGSEHSWNSDEDNFIHVDGDVDHLGPLAWSFWNFYRIMGFHPHKNALILLLHSMVVVYHLDMSRMQYLGDKHELIKDHFQQACCAYRSFPYRPSYVDALPTGDLS</sequence>
<feature type="region of interest" description="Disordered" evidence="1">
    <location>
        <begin position="758"/>
        <end position="789"/>
    </location>
</feature>
<proteinExistence type="predicted"/>
<feature type="region of interest" description="Disordered" evidence="1">
    <location>
        <begin position="1"/>
        <end position="64"/>
    </location>
</feature>
<evidence type="ECO:0000313" key="2">
    <source>
        <dbReference type="EMBL" id="CDM86734.1"/>
    </source>
</evidence>
<evidence type="ECO:0000256" key="1">
    <source>
        <dbReference type="SAM" id="MobiDB-lite"/>
    </source>
</evidence>
<reference evidence="2" key="1">
    <citation type="journal article" date="2014" name="Science">
        <title>Structural and functional partitioning of bread wheat chromosome 3B.</title>
        <authorList>
            <person name="Choulet F."/>
            <person name="Alberti A."/>
            <person name="Theil S."/>
            <person name="Glover N."/>
            <person name="Barbe V."/>
            <person name="Daron J."/>
            <person name="Pingault L."/>
            <person name="Sourdille P."/>
            <person name="Couloux A."/>
            <person name="Paux E."/>
            <person name="Leroy P."/>
            <person name="Mangenot S."/>
            <person name="Guilhot N."/>
            <person name="Le Gouis J."/>
            <person name="Balfourier F."/>
            <person name="Alaux M."/>
            <person name="Jamilloux V."/>
            <person name="Poulain J."/>
            <person name="Durand C."/>
            <person name="Bellec A."/>
            <person name="Gaspin C."/>
            <person name="Safar J."/>
            <person name="Dolezel J."/>
            <person name="Rogers J."/>
            <person name="Vandepoele K."/>
            <person name="Aury J.M."/>
            <person name="Mayer K."/>
            <person name="Berges H."/>
            <person name="Quesneville H."/>
            <person name="Wincker P."/>
            <person name="Feuillet C."/>
        </authorList>
    </citation>
    <scope>NUCLEOTIDE SEQUENCE</scope>
</reference>